<sequence>MADQLGRPHTRPLLAAALVLATLGLSACGDEDDNALAPSLEPASVPDIRGPEDPDDPYVGLLDEAFREDLEAYSQQEVTLLAAVEEVISPRAFTVTSTAGEDLDPVLVVTTADVGNIDPEVGQELVIAATPVEDFDADTAIEELRLDLDATELDAWDDDVYLLATILEEAP</sequence>
<reference evidence="3" key="1">
    <citation type="submission" date="2017-08" db="EMBL/GenBank/DDBJ databases">
        <authorList>
            <person name="Varghese N."/>
            <person name="Submissions S."/>
        </authorList>
    </citation>
    <scope>NUCLEOTIDE SEQUENCE [LARGE SCALE GENOMIC DNA]</scope>
    <source>
        <strain evidence="3">DSM 4725</strain>
    </source>
</reference>
<keyword evidence="3" id="KW-1185">Reference proteome</keyword>
<dbReference type="OrthoDB" id="9512763at2"/>
<organism evidence="2 3">
    <name type="scientific">Blastococcus aggregatus</name>
    <dbReference type="NCBI Taxonomy" id="38502"/>
    <lineage>
        <taxon>Bacteria</taxon>
        <taxon>Bacillati</taxon>
        <taxon>Actinomycetota</taxon>
        <taxon>Actinomycetes</taxon>
        <taxon>Geodermatophilales</taxon>
        <taxon>Geodermatophilaceae</taxon>
        <taxon>Blastococcus</taxon>
    </lineage>
</organism>
<evidence type="ECO:0008006" key="4">
    <source>
        <dbReference type="Google" id="ProtNLM"/>
    </source>
</evidence>
<proteinExistence type="predicted"/>
<name>A0A285V7Y2_9ACTN</name>
<evidence type="ECO:0000313" key="3">
    <source>
        <dbReference type="Proteomes" id="UP000219435"/>
    </source>
</evidence>
<keyword evidence="1" id="KW-0732">Signal</keyword>
<accession>A0A285V7Y2</accession>
<evidence type="ECO:0000256" key="1">
    <source>
        <dbReference type="SAM" id="SignalP"/>
    </source>
</evidence>
<dbReference type="PROSITE" id="PS51257">
    <property type="entry name" value="PROKAR_LIPOPROTEIN"/>
    <property type="match status" value="1"/>
</dbReference>
<dbReference type="EMBL" id="OBQI01000004">
    <property type="protein sequence ID" value="SOC50047.1"/>
    <property type="molecule type" value="Genomic_DNA"/>
</dbReference>
<gene>
    <name evidence="2" type="ORF">SAMN05660748_2785</name>
</gene>
<protein>
    <recommendedName>
        <fullName evidence="4">Lipoprotein</fullName>
    </recommendedName>
</protein>
<feature type="signal peptide" evidence="1">
    <location>
        <begin position="1"/>
        <end position="27"/>
    </location>
</feature>
<dbReference type="AlphaFoldDB" id="A0A285V7Y2"/>
<dbReference type="RefSeq" id="WP_097195624.1">
    <property type="nucleotide sequence ID" value="NZ_OBQI01000004.1"/>
</dbReference>
<dbReference type="Proteomes" id="UP000219435">
    <property type="component" value="Unassembled WGS sequence"/>
</dbReference>
<feature type="chain" id="PRO_5039566952" description="Lipoprotein" evidence="1">
    <location>
        <begin position="28"/>
        <end position="171"/>
    </location>
</feature>
<evidence type="ECO:0000313" key="2">
    <source>
        <dbReference type="EMBL" id="SOC50047.1"/>
    </source>
</evidence>